<name>A0A834KS85_VESPE</name>
<dbReference type="AlphaFoldDB" id="A0A834KS85"/>
<evidence type="ECO:0000313" key="3">
    <source>
        <dbReference type="EMBL" id="KAF7411072.1"/>
    </source>
</evidence>
<keyword evidence="4" id="KW-1185">Reference proteome</keyword>
<evidence type="ECO:0000256" key="1">
    <source>
        <dbReference type="SAM" id="MobiDB-lite"/>
    </source>
</evidence>
<organism evidence="3 4">
    <name type="scientific">Vespula pensylvanica</name>
    <name type="common">Western yellow jacket</name>
    <name type="synonym">Wasp</name>
    <dbReference type="NCBI Taxonomy" id="30213"/>
    <lineage>
        <taxon>Eukaryota</taxon>
        <taxon>Metazoa</taxon>
        <taxon>Ecdysozoa</taxon>
        <taxon>Arthropoda</taxon>
        <taxon>Hexapoda</taxon>
        <taxon>Insecta</taxon>
        <taxon>Pterygota</taxon>
        <taxon>Neoptera</taxon>
        <taxon>Endopterygota</taxon>
        <taxon>Hymenoptera</taxon>
        <taxon>Apocrita</taxon>
        <taxon>Aculeata</taxon>
        <taxon>Vespoidea</taxon>
        <taxon>Vespidae</taxon>
        <taxon>Vespinae</taxon>
        <taxon>Vespula</taxon>
    </lineage>
</organism>
<proteinExistence type="predicted"/>
<protein>
    <submittedName>
        <fullName evidence="3">Uncharacterized protein</fullName>
    </submittedName>
</protein>
<reference evidence="3" key="1">
    <citation type="journal article" date="2020" name="G3 (Bethesda)">
        <title>High-Quality Assemblies for Three Invasive Social Wasps from the &lt;i&gt;Vespula&lt;/i&gt; Genus.</title>
        <authorList>
            <person name="Harrop T.W.R."/>
            <person name="Guhlin J."/>
            <person name="McLaughlin G.M."/>
            <person name="Permina E."/>
            <person name="Stockwell P."/>
            <person name="Gilligan J."/>
            <person name="Le Lec M.F."/>
            <person name="Gruber M.A.M."/>
            <person name="Quinn O."/>
            <person name="Lovegrove M."/>
            <person name="Duncan E.J."/>
            <person name="Remnant E.J."/>
            <person name="Van Eeckhoven J."/>
            <person name="Graham B."/>
            <person name="Knapp R.A."/>
            <person name="Langford K.W."/>
            <person name="Kronenberg Z."/>
            <person name="Press M.O."/>
            <person name="Eacker S.M."/>
            <person name="Wilson-Rankin E.E."/>
            <person name="Purcell J."/>
            <person name="Lester P.J."/>
            <person name="Dearden P.K."/>
        </authorList>
    </citation>
    <scope>NUCLEOTIDE SEQUENCE</scope>
    <source>
        <strain evidence="3">Volc-1</strain>
    </source>
</reference>
<dbReference type="EMBL" id="JACSDY010000013">
    <property type="protein sequence ID" value="KAF7411072.1"/>
    <property type="molecule type" value="Genomic_DNA"/>
</dbReference>
<sequence length="264" mass="29279">MLKIFAFTLILCVATTLTYSAVVTKSNEDVILVRSDRTADPQTYGHGHHRESEDGYNGGYHHGHYNGNQSGHYGGHHGGYEKEQEVSIVEAQTTQECKEALPENDQEILVQNKDRYVPEDQQFETLIPSQEPIAPSTEATVSSRSKVSLGKKEISHLRLMVKRKRTMNEILRPIPTEEPIIPFIEAIVNIRVKAILAKEEDPNSGNRRHQGYSHLNNFFPGTSTHAGSSGSPPETVIIIANSYSTGKDGVASSIATIYSRLPNR</sequence>
<keyword evidence="2" id="KW-0732">Signal</keyword>
<feature type="signal peptide" evidence="2">
    <location>
        <begin position="1"/>
        <end position="20"/>
    </location>
</feature>
<feature type="chain" id="PRO_5032531763" evidence="2">
    <location>
        <begin position="21"/>
        <end position="264"/>
    </location>
</feature>
<dbReference type="Proteomes" id="UP000600918">
    <property type="component" value="Unassembled WGS sequence"/>
</dbReference>
<evidence type="ECO:0000313" key="4">
    <source>
        <dbReference type="Proteomes" id="UP000600918"/>
    </source>
</evidence>
<feature type="region of interest" description="Disordered" evidence="1">
    <location>
        <begin position="39"/>
        <end position="79"/>
    </location>
</feature>
<comment type="caution">
    <text evidence="3">The sequence shown here is derived from an EMBL/GenBank/DDBJ whole genome shotgun (WGS) entry which is preliminary data.</text>
</comment>
<evidence type="ECO:0000256" key="2">
    <source>
        <dbReference type="SAM" id="SignalP"/>
    </source>
</evidence>
<gene>
    <name evidence="3" type="ORF">H0235_013679</name>
</gene>
<accession>A0A834KS85</accession>